<name>A0ABR3PH70_9PEZI</name>
<dbReference type="Gene3D" id="1.20.910.10">
    <property type="entry name" value="Heme oxygenase-like"/>
    <property type="match status" value="1"/>
</dbReference>
<dbReference type="GeneID" id="95975716"/>
<dbReference type="CDD" id="cd19357">
    <property type="entry name" value="TenA_E_At3g16990-like"/>
    <property type="match status" value="1"/>
</dbReference>
<dbReference type="SUPFAM" id="SSF48613">
    <property type="entry name" value="Heme oxygenase-like"/>
    <property type="match status" value="1"/>
</dbReference>
<dbReference type="RefSeq" id="XP_069201354.1">
    <property type="nucleotide sequence ID" value="XM_069341282.1"/>
</dbReference>
<comment type="caution">
    <text evidence="2">The sequence shown here is derived from an EMBL/GenBank/DDBJ whole genome shotgun (WGS) entry which is preliminary data.</text>
</comment>
<evidence type="ECO:0000313" key="3">
    <source>
        <dbReference type="Proteomes" id="UP001562354"/>
    </source>
</evidence>
<gene>
    <name evidence="2" type="ORF">AAFC00_002014</name>
</gene>
<dbReference type="EMBL" id="JBFMKM010000007">
    <property type="protein sequence ID" value="KAL1305080.1"/>
    <property type="molecule type" value="Genomic_DNA"/>
</dbReference>
<dbReference type="PANTHER" id="PTHR41813">
    <property type="entry name" value="REGULATOR PAB1642, PUTATIVE (AFU_ORTHOLOGUE AFUA_3G11955)-RELATED"/>
    <property type="match status" value="1"/>
</dbReference>
<organism evidence="2 3">
    <name type="scientific">Neodothiora populina</name>
    <dbReference type="NCBI Taxonomy" id="2781224"/>
    <lineage>
        <taxon>Eukaryota</taxon>
        <taxon>Fungi</taxon>
        <taxon>Dikarya</taxon>
        <taxon>Ascomycota</taxon>
        <taxon>Pezizomycotina</taxon>
        <taxon>Dothideomycetes</taxon>
        <taxon>Dothideomycetidae</taxon>
        <taxon>Dothideales</taxon>
        <taxon>Dothioraceae</taxon>
        <taxon>Neodothiora</taxon>
    </lineage>
</organism>
<protein>
    <recommendedName>
        <fullName evidence="1">Thiaminase-2/PQQC domain-containing protein</fullName>
    </recommendedName>
</protein>
<proteinExistence type="predicted"/>
<dbReference type="InterPro" id="IPR053261">
    <property type="entry name" value="Polyketide-peptide_reg"/>
</dbReference>
<dbReference type="PANTHER" id="PTHR41813:SF2">
    <property type="entry name" value="REGULATOR PAB1642, PUTATIVE (AFU_ORTHOLOGUE AFUA_3G11955)-RELATED"/>
    <property type="match status" value="1"/>
</dbReference>
<dbReference type="InterPro" id="IPR016084">
    <property type="entry name" value="Haem_Oase-like_multi-hlx"/>
</dbReference>
<keyword evidence="3" id="KW-1185">Reference proteome</keyword>
<evidence type="ECO:0000313" key="2">
    <source>
        <dbReference type="EMBL" id="KAL1305080.1"/>
    </source>
</evidence>
<sequence>MPSLTTHLLSHAPAEFRAATQHPWLKLAGSSSLDRTALLAWLTQDRLYALNYSTFIGSLLSKISVPSTASRTETLQWRIVNLLIDALTNIRRELVMFEDVLRQGFNWRDGGEKARRETRAYADVFAGAAAPNKSLLEGMTVLWATEKCYLEAWRFARSQEPNSGQEGVMQKTLIPNWTCDEFVGFVETIRGLVDELGALVKEGGVEWQLAEDAWRQVLWAEEKFWPEVSS</sequence>
<evidence type="ECO:0000259" key="1">
    <source>
        <dbReference type="Pfam" id="PF03070"/>
    </source>
</evidence>
<dbReference type="Proteomes" id="UP001562354">
    <property type="component" value="Unassembled WGS sequence"/>
</dbReference>
<feature type="domain" description="Thiaminase-2/PQQC" evidence="1">
    <location>
        <begin position="19"/>
        <end position="227"/>
    </location>
</feature>
<dbReference type="Pfam" id="PF03070">
    <property type="entry name" value="TENA_THI-4"/>
    <property type="match status" value="1"/>
</dbReference>
<dbReference type="InterPro" id="IPR004305">
    <property type="entry name" value="Thiaminase-2/PQQC"/>
</dbReference>
<reference evidence="2 3" key="1">
    <citation type="submission" date="2024-07" db="EMBL/GenBank/DDBJ databases">
        <title>Draft sequence of the Neodothiora populina.</title>
        <authorList>
            <person name="Drown D.D."/>
            <person name="Schuette U.S."/>
            <person name="Buechlein A.B."/>
            <person name="Rusch D.R."/>
            <person name="Winton L.W."/>
            <person name="Adams G.A."/>
        </authorList>
    </citation>
    <scope>NUCLEOTIDE SEQUENCE [LARGE SCALE GENOMIC DNA]</scope>
    <source>
        <strain evidence="2 3">CPC 39397</strain>
    </source>
</reference>
<accession>A0ABR3PH70</accession>